<proteinExistence type="predicted"/>
<dbReference type="EMBL" id="CM023485">
    <property type="protein sequence ID" value="KAH6931326.1"/>
    <property type="molecule type" value="Genomic_DNA"/>
</dbReference>
<organism evidence="1 2">
    <name type="scientific">Hyalomma asiaticum</name>
    <name type="common">Tick</name>
    <dbReference type="NCBI Taxonomy" id="266040"/>
    <lineage>
        <taxon>Eukaryota</taxon>
        <taxon>Metazoa</taxon>
        <taxon>Ecdysozoa</taxon>
        <taxon>Arthropoda</taxon>
        <taxon>Chelicerata</taxon>
        <taxon>Arachnida</taxon>
        <taxon>Acari</taxon>
        <taxon>Parasitiformes</taxon>
        <taxon>Ixodida</taxon>
        <taxon>Ixodoidea</taxon>
        <taxon>Ixodidae</taxon>
        <taxon>Hyalomminae</taxon>
        <taxon>Hyalomma</taxon>
    </lineage>
</organism>
<evidence type="ECO:0000313" key="2">
    <source>
        <dbReference type="Proteomes" id="UP000821845"/>
    </source>
</evidence>
<protein>
    <submittedName>
        <fullName evidence="1">Uncharacterized protein</fullName>
    </submittedName>
</protein>
<name>A0ACB7SBK9_HYAAI</name>
<gene>
    <name evidence="1" type="ORF">HPB50_023549</name>
</gene>
<reference evidence="1" key="1">
    <citation type="submission" date="2020-05" db="EMBL/GenBank/DDBJ databases">
        <title>Large-scale comparative analyses of tick genomes elucidate their genetic diversity and vector capacities.</title>
        <authorList>
            <person name="Jia N."/>
            <person name="Wang J."/>
            <person name="Shi W."/>
            <person name="Du L."/>
            <person name="Sun Y."/>
            <person name="Zhan W."/>
            <person name="Jiang J."/>
            <person name="Wang Q."/>
            <person name="Zhang B."/>
            <person name="Ji P."/>
            <person name="Sakyi L.B."/>
            <person name="Cui X."/>
            <person name="Yuan T."/>
            <person name="Jiang B."/>
            <person name="Yang W."/>
            <person name="Lam T.T.-Y."/>
            <person name="Chang Q."/>
            <person name="Ding S."/>
            <person name="Wang X."/>
            <person name="Zhu J."/>
            <person name="Ruan X."/>
            <person name="Zhao L."/>
            <person name="Wei J."/>
            <person name="Que T."/>
            <person name="Du C."/>
            <person name="Cheng J."/>
            <person name="Dai P."/>
            <person name="Han X."/>
            <person name="Huang E."/>
            <person name="Gao Y."/>
            <person name="Liu J."/>
            <person name="Shao H."/>
            <person name="Ye R."/>
            <person name="Li L."/>
            <person name="Wei W."/>
            <person name="Wang X."/>
            <person name="Wang C."/>
            <person name="Yang T."/>
            <person name="Huo Q."/>
            <person name="Li W."/>
            <person name="Guo W."/>
            <person name="Chen H."/>
            <person name="Zhou L."/>
            <person name="Ni X."/>
            <person name="Tian J."/>
            <person name="Zhou Y."/>
            <person name="Sheng Y."/>
            <person name="Liu T."/>
            <person name="Pan Y."/>
            <person name="Xia L."/>
            <person name="Li J."/>
            <person name="Zhao F."/>
            <person name="Cao W."/>
        </authorList>
    </citation>
    <scope>NUCLEOTIDE SEQUENCE</scope>
    <source>
        <strain evidence="1">Hyas-2018</strain>
    </source>
</reference>
<comment type="caution">
    <text evidence="1">The sequence shown here is derived from an EMBL/GenBank/DDBJ whole genome shotgun (WGS) entry which is preliminary data.</text>
</comment>
<dbReference type="Proteomes" id="UP000821845">
    <property type="component" value="Chromosome 5"/>
</dbReference>
<evidence type="ECO:0000313" key="1">
    <source>
        <dbReference type="EMBL" id="KAH6931326.1"/>
    </source>
</evidence>
<keyword evidence="2" id="KW-1185">Reference proteome</keyword>
<accession>A0ACB7SBK9</accession>
<sequence>MSTVSQRRGESYDYLVICAVLVTAVVLKKLQRRIRFPYTVFMFIAGFGFSYQDAENERSLDSLSIWLRNIKFHVLMVFVPAATVYATQGINHFIFRRCHREITVFSVGTLGISTVVSALYAYTFLGTKSINNCLLFGILLCSCERLPIADELLEEGRYPILTTMLQAESIVNNLFVWSVLDTVETHENQSVTTVLNHLLVSHVLGALGGVVMGAVAIWSLRLAPQSQSSNTFLHICLTYVTFCLLEVMGTSGVDGVVAFTLITTSHRLVACTELEGLLHKYWSAIYDVSGFLSLFMSSLYGGELLFIFARTNILAEVSGVVNARTGHVGVTFRLGVYTPLESPRSVALAYGVRVLARLFSVVALFPIIEQFGYPVSWRQAAVTVWMGLKGPLNITVVTFLYHHQSTINVEYVGGTFPYIVCDILLGQLINVAFLEFIFRTFGVLEVSEIEQRTMSSAVTYLKDHVMVSSRIQEADSYFRPVDWKWVLRHTIIENPFASGHKPWLKLTARKRPGQREAQTRVEHFAVENVLRIEQVSYSRQYREGMIQKSTMMTLLAALQYPFDKKVYMGADTIESLIDIPEWIKWTKERLSVSSFGEDLMDDTESFQSQMERNLQERIIDMFEHKYYELVITSTTLTFLTCLLGMLMNTPMLPKTRSDIVLVIEGVYIILFAAEITTMITAYGHRFVRLDNYNKLDLVLVATCIFVFVIQFTIYFLVAAQYEYQTIPTAIFILAMSVRLVHAVKYIEVVQDWLLDVLHRYLDKIIYAAYETSLAIITGEEEVQQNVWKYVQSPELALETRSRATNNRLIVLRNLVEIQSRFPGIAVAFKSRQAGQTILNDVSAHVAEMQRDGFFTEEQHRELYQMLKDKMMGIICAPNSLPASYKPIAVLRVIPWIGSDSVRQFLAMQLRPVAYGAGEVIVDKGCESPILITYSGIVKIEGEVEYREDGALPNSSSSLFFFSDEYFEDYLGSPVTLGALGLVTDEPTVTRVSTETPVNADASRARAAFSRREAAMRLEMAKIEAELEILQQEREVAAAEAQANALEAAAEQDGGEGSRLTPPVDPTLRTAYVIPRSRVVEAIQIFTKPPTFLYQIWYYIANIFGVLILQTQTKYQTWPVEKIKMRLSSFLLPDLASAHDFVVSPDIEDILLIQGTLVDVNIGDVYVAPAYIPRSVKRFIFPGDFATRPRPVIVVISNKQYKLPLEFDWLRRVPTEEERIAEMEASRRGDIGREYRYLNKRRNTDQDF</sequence>